<name>A0A4Q7DNU3_9PROT</name>
<dbReference type="InterPro" id="IPR001611">
    <property type="entry name" value="Leu-rich_rpt"/>
</dbReference>
<evidence type="ECO:0000256" key="2">
    <source>
        <dbReference type="ARBA" id="ARBA00022737"/>
    </source>
</evidence>
<organism evidence="3 4">
    <name type="scientific">Candidatus Finniella inopinata</name>
    <dbReference type="NCBI Taxonomy" id="1696036"/>
    <lineage>
        <taxon>Bacteria</taxon>
        <taxon>Pseudomonadati</taxon>
        <taxon>Pseudomonadota</taxon>
        <taxon>Alphaproteobacteria</taxon>
        <taxon>Holosporales</taxon>
        <taxon>Candidatus Paracaedibacteraceae</taxon>
        <taxon>Candidatus Finniella</taxon>
    </lineage>
</organism>
<dbReference type="InterPro" id="IPR003591">
    <property type="entry name" value="Leu-rich_rpt_typical-subtyp"/>
</dbReference>
<dbReference type="InterPro" id="IPR050333">
    <property type="entry name" value="SLRP"/>
</dbReference>
<dbReference type="OrthoDB" id="8532199at2"/>
<proteinExistence type="predicted"/>
<evidence type="ECO:0000313" key="4">
    <source>
        <dbReference type="Proteomes" id="UP000293550"/>
    </source>
</evidence>
<evidence type="ECO:0000313" key="3">
    <source>
        <dbReference type="EMBL" id="RZI46596.1"/>
    </source>
</evidence>
<dbReference type="Pfam" id="PF13855">
    <property type="entry name" value="LRR_8"/>
    <property type="match status" value="1"/>
</dbReference>
<accession>A0A4Q7DNU3</accession>
<keyword evidence="2" id="KW-0677">Repeat</keyword>
<dbReference type="Gene3D" id="3.80.10.10">
    <property type="entry name" value="Ribonuclease Inhibitor"/>
    <property type="match status" value="1"/>
</dbReference>
<gene>
    <name evidence="3" type="ORF">EQU50_03140</name>
</gene>
<evidence type="ECO:0000256" key="1">
    <source>
        <dbReference type="ARBA" id="ARBA00022614"/>
    </source>
</evidence>
<dbReference type="AlphaFoldDB" id="A0A4Q7DNU3"/>
<dbReference type="SUPFAM" id="SSF52058">
    <property type="entry name" value="L domain-like"/>
    <property type="match status" value="1"/>
</dbReference>
<dbReference type="PANTHER" id="PTHR45712:SF22">
    <property type="entry name" value="INSULIN-LIKE GROWTH FACTOR-BINDING PROTEIN COMPLEX ACID LABILE SUBUNIT"/>
    <property type="match status" value="1"/>
</dbReference>
<keyword evidence="4" id="KW-1185">Reference proteome</keyword>
<dbReference type="Proteomes" id="UP000293550">
    <property type="component" value="Unassembled WGS sequence"/>
</dbReference>
<dbReference type="SMART" id="SM00369">
    <property type="entry name" value="LRR_TYP"/>
    <property type="match status" value="2"/>
</dbReference>
<dbReference type="PROSITE" id="PS51450">
    <property type="entry name" value="LRR"/>
    <property type="match status" value="2"/>
</dbReference>
<sequence length="219" mass="24365">MKTNLLTFAATILILEPCQASNSFFDESTNAGPKITEINKTWCGLSSITIPADQWRDVETLYLGSNKLTNIPVGLSELPKLKQVYLENNQLRSVDDAAVQQFRRISTLHLQGNKMHRVSKTIGDLNDLKELNLAFNELTSLPAETAQLEKSLSTLNLMGNPLMKHGEKGALGWEDLQKIFGNKFLFNPPKKSLHKSAELHLASENGQSQDEHLTRPLAA</sequence>
<dbReference type="InterPro" id="IPR032675">
    <property type="entry name" value="LRR_dom_sf"/>
</dbReference>
<comment type="caution">
    <text evidence="3">The sequence shown here is derived from an EMBL/GenBank/DDBJ whole genome shotgun (WGS) entry which is preliminary data.</text>
</comment>
<dbReference type="EMBL" id="SCFB01000004">
    <property type="protein sequence ID" value="RZI46596.1"/>
    <property type="molecule type" value="Genomic_DNA"/>
</dbReference>
<dbReference type="RefSeq" id="WP_130153695.1">
    <property type="nucleotide sequence ID" value="NZ_SCFB01000004.1"/>
</dbReference>
<dbReference type="PANTHER" id="PTHR45712">
    <property type="entry name" value="AGAP008170-PA"/>
    <property type="match status" value="1"/>
</dbReference>
<reference evidence="3 4" key="1">
    <citation type="submission" date="2018-10" db="EMBL/GenBank/DDBJ databases">
        <title>An updated phylogeny of the Alphaproteobacteria reveals that the parasitic Rickettsiales and Holosporales have independent origins.</title>
        <authorList>
            <person name="Munoz-Gomez S.A."/>
            <person name="Hess S."/>
            <person name="Burger G."/>
            <person name="Lang B.F."/>
            <person name="Susko E."/>
            <person name="Slamovits C.H."/>
            <person name="Roger A.J."/>
        </authorList>
    </citation>
    <scope>NUCLEOTIDE SEQUENCE [LARGE SCALE GENOMIC DNA]</scope>
    <source>
        <strain evidence="3">HOLO01</strain>
    </source>
</reference>
<protein>
    <submittedName>
        <fullName evidence="3">Leucine-rich repeat domain-containing protein</fullName>
    </submittedName>
</protein>
<keyword evidence="1" id="KW-0433">Leucine-rich repeat</keyword>